<dbReference type="PANTHER" id="PTHR16500:SF3">
    <property type="entry name" value="BRCA2-INTERACTING TRANSCRIPTIONAL REPRESSOR EMSY"/>
    <property type="match status" value="1"/>
</dbReference>
<dbReference type="OrthoDB" id="10035579at2759"/>
<evidence type="ECO:0000313" key="2">
    <source>
        <dbReference type="EMBL" id="VEN49037.1"/>
    </source>
</evidence>
<proteinExistence type="predicted"/>
<dbReference type="AlphaFoldDB" id="A0A653CM96"/>
<protein>
    <submittedName>
        <fullName evidence="2">Uncharacterized protein</fullName>
    </submittedName>
</protein>
<keyword evidence="3" id="KW-1185">Reference proteome</keyword>
<feature type="region of interest" description="Disordered" evidence="1">
    <location>
        <begin position="46"/>
        <end position="111"/>
    </location>
</feature>
<evidence type="ECO:0000256" key="1">
    <source>
        <dbReference type="SAM" id="MobiDB-lite"/>
    </source>
</evidence>
<dbReference type="PANTHER" id="PTHR16500">
    <property type="entry name" value="BRCA2-INTERACTING TRANSCRIPTIONAL REPRESSOR EMSY"/>
    <property type="match status" value="1"/>
</dbReference>
<dbReference type="GO" id="GO:0006355">
    <property type="term" value="P:regulation of DNA-templated transcription"/>
    <property type="evidence" value="ECO:0007669"/>
    <property type="project" value="InterPro"/>
</dbReference>
<dbReference type="Gene3D" id="1.10.1240.40">
    <property type="entry name" value="ENT domain"/>
    <property type="match status" value="1"/>
</dbReference>
<gene>
    <name evidence="2" type="ORF">CALMAC_LOCUS10277</name>
</gene>
<feature type="compositionally biased region" description="Polar residues" evidence="1">
    <location>
        <begin position="46"/>
        <end position="55"/>
    </location>
</feature>
<dbReference type="GO" id="GO:0005654">
    <property type="term" value="C:nucleoplasm"/>
    <property type="evidence" value="ECO:0007669"/>
    <property type="project" value="TreeGrafter"/>
</dbReference>
<dbReference type="InterPro" id="IPR036142">
    <property type="entry name" value="ENT_dom-like_sf"/>
</dbReference>
<evidence type="ECO:0000313" key="3">
    <source>
        <dbReference type="Proteomes" id="UP000410492"/>
    </source>
</evidence>
<dbReference type="Proteomes" id="UP000410492">
    <property type="component" value="Unassembled WGS sequence"/>
</dbReference>
<feature type="region of interest" description="Disordered" evidence="1">
    <location>
        <begin position="1"/>
        <end position="24"/>
    </location>
</feature>
<feature type="compositionally biased region" description="Basic and acidic residues" evidence="1">
    <location>
        <begin position="99"/>
        <end position="111"/>
    </location>
</feature>
<dbReference type="InterPro" id="IPR033482">
    <property type="entry name" value="EMSY"/>
</dbReference>
<feature type="non-terminal residue" evidence="2">
    <location>
        <position position="1"/>
    </location>
</feature>
<reference evidence="2 3" key="1">
    <citation type="submission" date="2019-01" db="EMBL/GenBank/DDBJ databases">
        <authorList>
            <person name="Sayadi A."/>
        </authorList>
    </citation>
    <scope>NUCLEOTIDE SEQUENCE [LARGE SCALE GENOMIC DNA]</scope>
</reference>
<name>A0A653CM96_CALMS</name>
<sequence>SVTGSTDTSEDWAQEGRRLVPLLPRTAPQTALSALADEAADVANQCNKQLPVPTSTERRRPPVVSGQAQPPHPTTTVASVSDMSGLGASKSTMPFRMPDPPKPDDKKRKLAQDTSNLAQQLISPRLCRIQNLYRQRSKSKSREIHKKLEPEHLEVYEQHLIPGVQAIPVSQSQFVHQKVNVLQNITLQPIKEEEADMDSSVYQQRCSNENHSPQKVFINANLSAAMKSGSLPSGELKQIKMASAKVIPLSQLQMLSSKGSIRVLPLGGKIVGKGLTSLSPSASSLYVMNTSPKLVKAPPKVQVQSIEVKTEEIEEDGTTRSSNLRGNNKPTIMENDLQNAPSIVTIQNQENFEVKVEKVEEVHIPEIKTEIENFKQETEREEDKTKVIVVKNEVVMNDISEYT</sequence>
<accession>A0A653CM96</accession>
<dbReference type="EMBL" id="CAACVG010008243">
    <property type="protein sequence ID" value="VEN49037.1"/>
    <property type="molecule type" value="Genomic_DNA"/>
</dbReference>
<organism evidence="2 3">
    <name type="scientific">Callosobruchus maculatus</name>
    <name type="common">Southern cowpea weevil</name>
    <name type="synonym">Pulse bruchid</name>
    <dbReference type="NCBI Taxonomy" id="64391"/>
    <lineage>
        <taxon>Eukaryota</taxon>
        <taxon>Metazoa</taxon>
        <taxon>Ecdysozoa</taxon>
        <taxon>Arthropoda</taxon>
        <taxon>Hexapoda</taxon>
        <taxon>Insecta</taxon>
        <taxon>Pterygota</taxon>
        <taxon>Neoptera</taxon>
        <taxon>Endopterygota</taxon>
        <taxon>Coleoptera</taxon>
        <taxon>Polyphaga</taxon>
        <taxon>Cucujiformia</taxon>
        <taxon>Chrysomeloidea</taxon>
        <taxon>Chrysomelidae</taxon>
        <taxon>Bruchinae</taxon>
        <taxon>Bruchini</taxon>
        <taxon>Callosobruchus</taxon>
    </lineage>
</organism>